<dbReference type="FunFam" id="3.20.20.100:FF:000007">
    <property type="entry name" value="NAD(P)H-dependent D-xylose reductase xyl1"/>
    <property type="match status" value="1"/>
</dbReference>
<evidence type="ECO:0000256" key="2">
    <source>
        <dbReference type="ARBA" id="ARBA00007905"/>
    </source>
</evidence>
<evidence type="ECO:0000256" key="7">
    <source>
        <dbReference type="ARBA" id="ARBA00047534"/>
    </source>
</evidence>
<organism evidence="13 14">
    <name type="scientific">Candida boidinii</name>
    <name type="common">Yeast</name>
    <dbReference type="NCBI Taxonomy" id="5477"/>
    <lineage>
        <taxon>Eukaryota</taxon>
        <taxon>Fungi</taxon>
        <taxon>Dikarya</taxon>
        <taxon>Ascomycota</taxon>
        <taxon>Saccharomycotina</taxon>
        <taxon>Pichiomycetes</taxon>
        <taxon>Pichiales</taxon>
        <taxon>Pichiaceae</taxon>
        <taxon>Ogataea</taxon>
        <taxon>Ogataea/Candida clade</taxon>
    </lineage>
</organism>
<dbReference type="GO" id="GO:0032866">
    <property type="term" value="F:D-xylose reductase (NADPH) activity"/>
    <property type="evidence" value="ECO:0007669"/>
    <property type="project" value="InterPro"/>
</dbReference>
<evidence type="ECO:0000256" key="4">
    <source>
        <dbReference type="ARBA" id="ARBA00022629"/>
    </source>
</evidence>
<dbReference type="SUPFAM" id="SSF51430">
    <property type="entry name" value="NAD(P)-linked oxidoreductase"/>
    <property type="match status" value="1"/>
</dbReference>
<dbReference type="OrthoDB" id="416253at2759"/>
<dbReference type="InterPro" id="IPR023210">
    <property type="entry name" value="NADP_OxRdtase_dom"/>
</dbReference>
<evidence type="ECO:0000313" key="13">
    <source>
        <dbReference type="EMBL" id="GME66991.1"/>
    </source>
</evidence>
<dbReference type="PROSITE" id="PS00063">
    <property type="entry name" value="ALDOKETO_REDUCTASE_3"/>
    <property type="match status" value="1"/>
</dbReference>
<reference evidence="13" key="1">
    <citation type="submission" date="2023-04" db="EMBL/GenBank/DDBJ databases">
        <title>Candida boidinii NBRC 10035.</title>
        <authorList>
            <person name="Ichikawa N."/>
            <person name="Sato H."/>
            <person name="Tonouchi N."/>
        </authorList>
    </citation>
    <scope>NUCLEOTIDE SEQUENCE</scope>
    <source>
        <strain evidence="13">NBRC 10035</strain>
    </source>
</reference>
<dbReference type="Pfam" id="PF00248">
    <property type="entry name" value="Aldo_ket_red"/>
    <property type="match status" value="1"/>
</dbReference>
<dbReference type="PROSITE" id="PS00798">
    <property type="entry name" value="ALDOKETO_REDUCTASE_1"/>
    <property type="match status" value="1"/>
</dbReference>
<evidence type="ECO:0000256" key="9">
    <source>
        <dbReference type="PIRSR" id="PIRSR000097-1"/>
    </source>
</evidence>
<keyword evidence="5" id="KW-0560">Oxidoreductase</keyword>
<evidence type="ECO:0000256" key="6">
    <source>
        <dbReference type="ARBA" id="ARBA00023277"/>
    </source>
</evidence>
<evidence type="ECO:0000313" key="14">
    <source>
        <dbReference type="Proteomes" id="UP001165120"/>
    </source>
</evidence>
<comment type="pathway">
    <text evidence="1">Carbohydrate metabolism; D-xylose degradation.</text>
</comment>
<feature type="domain" description="NADP-dependent oxidoreductase" evidence="12">
    <location>
        <begin position="17"/>
        <end position="302"/>
    </location>
</feature>
<evidence type="ECO:0000256" key="5">
    <source>
        <dbReference type="ARBA" id="ARBA00023002"/>
    </source>
</evidence>
<dbReference type="EC" id="1.1.1.307" evidence="3"/>
<comment type="catalytic activity">
    <reaction evidence="7">
        <text>xylitol + NADP(+) = D-xylose + NADPH + H(+)</text>
        <dbReference type="Rhea" id="RHEA:27445"/>
        <dbReference type="ChEBI" id="CHEBI:15378"/>
        <dbReference type="ChEBI" id="CHEBI:17151"/>
        <dbReference type="ChEBI" id="CHEBI:53455"/>
        <dbReference type="ChEBI" id="CHEBI:57783"/>
        <dbReference type="ChEBI" id="CHEBI:58349"/>
        <dbReference type="EC" id="1.1.1.307"/>
    </reaction>
</comment>
<dbReference type="InterPro" id="IPR036812">
    <property type="entry name" value="NAD(P)_OxRdtase_dom_sf"/>
</dbReference>
<dbReference type="PIRSF" id="PIRSF000097">
    <property type="entry name" value="AKR"/>
    <property type="match status" value="1"/>
</dbReference>
<keyword evidence="14" id="KW-1185">Reference proteome</keyword>
<dbReference type="InterPro" id="IPR020471">
    <property type="entry name" value="AKR"/>
</dbReference>
<feature type="active site" description="Proton donor" evidence="9">
    <location>
        <position position="50"/>
    </location>
</feature>
<dbReference type="AlphaFoldDB" id="A0A9W6SUK0"/>
<evidence type="ECO:0000256" key="8">
    <source>
        <dbReference type="ARBA" id="ARBA00049485"/>
    </source>
</evidence>
<evidence type="ECO:0000256" key="3">
    <source>
        <dbReference type="ARBA" id="ARBA00012845"/>
    </source>
</evidence>
<dbReference type="InterPro" id="IPR018170">
    <property type="entry name" value="Aldo/ket_reductase_CS"/>
</dbReference>
<evidence type="ECO:0000259" key="12">
    <source>
        <dbReference type="Pfam" id="PF00248"/>
    </source>
</evidence>
<evidence type="ECO:0000256" key="1">
    <source>
        <dbReference type="ARBA" id="ARBA00004722"/>
    </source>
</evidence>
<proteinExistence type="inferred from homology"/>
<evidence type="ECO:0000256" key="10">
    <source>
        <dbReference type="PIRSR" id="PIRSR000097-2"/>
    </source>
</evidence>
<dbReference type="InterPro" id="IPR044486">
    <property type="entry name" value="AKR2B1"/>
</dbReference>
<dbReference type="Gene3D" id="3.20.20.100">
    <property type="entry name" value="NADP-dependent oxidoreductase domain"/>
    <property type="match status" value="1"/>
</dbReference>
<accession>A0A9W6SUK0</accession>
<dbReference type="GO" id="GO:0042732">
    <property type="term" value="P:D-xylose metabolic process"/>
    <property type="evidence" value="ECO:0007669"/>
    <property type="project" value="UniProtKB-KW"/>
</dbReference>
<name>A0A9W6SUK0_CANBO</name>
<comment type="similarity">
    <text evidence="2">Belongs to the aldo/keto reductase family.</text>
</comment>
<protein>
    <recommendedName>
        <fullName evidence="3">D-xylose reductase [NAD(P)H]</fullName>
        <ecNumber evidence="3">1.1.1.307</ecNumber>
    </recommendedName>
</protein>
<dbReference type="SMR" id="A0A9W6SUK0"/>
<sequence length="321" mass="36470">MSSPLLTLNNGLKMPQIGFGCWKVDNATCAETIYEAIKVGYRLFDGAMDYGNEKEVGEGVNKAIKDGLVKREELFIVSKLWNNFHHPDSVKLAIKKVLSDLNLEYIDLFYMHFPIAQKFVPIEKKYPPNFYCGDGDKWSFEDVPLLTTWRAMEELVEEGLVKSIGISNFVGALIQDLLRGCKIRPAVLEIEHHPYLVQPRLIEYAKTEGIHVTAYSSFGPQSFVELDHPKVKDCTTLFKHETITSIASAHDVPPAKVLLRWATQRGLAVIPKSNKKERLLGNLKINDFDLTEAELEKIEALDIGLRFNDPWTWGYNIPTFI</sequence>
<dbReference type="CDD" id="cd19113">
    <property type="entry name" value="AKR_AKR2B1-10"/>
    <property type="match status" value="1"/>
</dbReference>
<comment type="catalytic activity">
    <reaction evidence="8">
        <text>xylitol + NAD(+) = D-xylose + NADH + H(+)</text>
        <dbReference type="Rhea" id="RHEA:27441"/>
        <dbReference type="ChEBI" id="CHEBI:15378"/>
        <dbReference type="ChEBI" id="CHEBI:17151"/>
        <dbReference type="ChEBI" id="CHEBI:53455"/>
        <dbReference type="ChEBI" id="CHEBI:57540"/>
        <dbReference type="ChEBI" id="CHEBI:57945"/>
        <dbReference type="EC" id="1.1.1.307"/>
    </reaction>
</comment>
<dbReference type="PRINTS" id="PR00069">
    <property type="entry name" value="ALDKETRDTASE"/>
</dbReference>
<dbReference type="PROSITE" id="PS00062">
    <property type="entry name" value="ALDOKETO_REDUCTASE_2"/>
    <property type="match status" value="1"/>
</dbReference>
<keyword evidence="4" id="KW-0859">Xylose metabolism</keyword>
<dbReference type="PANTHER" id="PTHR11732">
    <property type="entry name" value="ALDO/KETO REDUCTASE"/>
    <property type="match status" value="1"/>
</dbReference>
<dbReference type="EMBL" id="BSXN01000077">
    <property type="protein sequence ID" value="GME66991.1"/>
    <property type="molecule type" value="Genomic_DNA"/>
</dbReference>
<evidence type="ECO:0000256" key="11">
    <source>
        <dbReference type="PIRSR" id="PIRSR000097-3"/>
    </source>
</evidence>
<feature type="site" description="Lowers pKa of active site Tyr" evidence="11">
    <location>
        <position position="79"/>
    </location>
</feature>
<gene>
    <name evidence="13" type="ORF">Cboi02_000042500</name>
</gene>
<feature type="binding site" evidence="10">
    <location>
        <position position="112"/>
    </location>
    <ligand>
        <name>substrate</name>
    </ligand>
</feature>
<keyword evidence="6" id="KW-0119">Carbohydrate metabolism</keyword>
<comment type="caution">
    <text evidence="13">The sequence shown here is derived from an EMBL/GenBank/DDBJ whole genome shotgun (WGS) entry which is preliminary data.</text>
</comment>
<dbReference type="Proteomes" id="UP001165120">
    <property type="component" value="Unassembled WGS sequence"/>
</dbReference>